<dbReference type="Proteomes" id="UP000285908">
    <property type="component" value="Unassembled WGS sequence"/>
</dbReference>
<evidence type="ECO:0000256" key="5">
    <source>
        <dbReference type="ARBA" id="ARBA00022967"/>
    </source>
</evidence>
<dbReference type="PANTHER" id="PTHR42794:SF1">
    <property type="entry name" value="HEMIN IMPORT ATP-BINDING PROTEIN HMUV"/>
    <property type="match status" value="1"/>
</dbReference>
<dbReference type="OrthoDB" id="9805601at2"/>
<name>A0A438AG48_9RHOB</name>
<evidence type="ECO:0000313" key="9">
    <source>
        <dbReference type="Proteomes" id="UP000285908"/>
    </source>
</evidence>
<comment type="caution">
    <text evidence="8">The sequence shown here is derived from an EMBL/GenBank/DDBJ whole genome shotgun (WGS) entry which is preliminary data.</text>
</comment>
<protein>
    <submittedName>
        <fullName evidence="8">Heme ABC transporter ATP-binding protein</fullName>
    </submittedName>
</protein>
<dbReference type="RefSeq" id="WP_127907180.1">
    <property type="nucleotide sequence ID" value="NZ_RQXX01000004.1"/>
</dbReference>
<dbReference type="GO" id="GO:0016887">
    <property type="term" value="F:ATP hydrolysis activity"/>
    <property type="evidence" value="ECO:0007669"/>
    <property type="project" value="InterPro"/>
</dbReference>
<dbReference type="FunFam" id="3.40.50.300:FF:000134">
    <property type="entry name" value="Iron-enterobactin ABC transporter ATP-binding protein"/>
    <property type="match status" value="1"/>
</dbReference>
<proteinExistence type="inferred from homology"/>
<dbReference type="SUPFAM" id="SSF52540">
    <property type="entry name" value="P-loop containing nucleoside triphosphate hydrolases"/>
    <property type="match status" value="1"/>
</dbReference>
<comment type="similarity">
    <text evidence="1">Belongs to the ABC transporter superfamily.</text>
</comment>
<keyword evidence="9" id="KW-1185">Reference proteome</keyword>
<comment type="function">
    <text evidence="6">Part of the ABC transporter complex HmuTUV involved in hemin import. Responsible for energy coupling to the transport system.</text>
</comment>
<evidence type="ECO:0000256" key="6">
    <source>
        <dbReference type="ARBA" id="ARBA00037066"/>
    </source>
</evidence>
<dbReference type="EMBL" id="RQXX01000004">
    <property type="protein sequence ID" value="RVV97585.1"/>
    <property type="molecule type" value="Genomic_DNA"/>
</dbReference>
<gene>
    <name evidence="8" type="ORF">EKE94_13715</name>
</gene>
<keyword evidence="4 8" id="KW-0067">ATP-binding</keyword>
<dbReference type="PROSITE" id="PS50893">
    <property type="entry name" value="ABC_TRANSPORTER_2"/>
    <property type="match status" value="1"/>
</dbReference>
<keyword evidence="3" id="KW-0547">Nucleotide-binding</keyword>
<dbReference type="Gene3D" id="3.40.50.300">
    <property type="entry name" value="P-loop containing nucleotide triphosphate hydrolases"/>
    <property type="match status" value="1"/>
</dbReference>
<dbReference type="InterPro" id="IPR027417">
    <property type="entry name" value="P-loop_NTPase"/>
</dbReference>
<evidence type="ECO:0000256" key="2">
    <source>
        <dbReference type="ARBA" id="ARBA00022448"/>
    </source>
</evidence>
<evidence type="ECO:0000259" key="7">
    <source>
        <dbReference type="PROSITE" id="PS50893"/>
    </source>
</evidence>
<organism evidence="8 9">
    <name type="scientific">Mesobaculum littorinae</name>
    <dbReference type="NCBI Taxonomy" id="2486419"/>
    <lineage>
        <taxon>Bacteria</taxon>
        <taxon>Pseudomonadati</taxon>
        <taxon>Pseudomonadota</taxon>
        <taxon>Alphaproteobacteria</taxon>
        <taxon>Rhodobacterales</taxon>
        <taxon>Roseobacteraceae</taxon>
        <taxon>Mesobaculum</taxon>
    </lineage>
</organism>
<keyword evidence="2" id="KW-0813">Transport</keyword>
<evidence type="ECO:0000256" key="3">
    <source>
        <dbReference type="ARBA" id="ARBA00022741"/>
    </source>
</evidence>
<dbReference type="Pfam" id="PF00005">
    <property type="entry name" value="ABC_tran"/>
    <property type="match status" value="1"/>
</dbReference>
<keyword evidence="5" id="KW-1278">Translocase</keyword>
<dbReference type="InterPro" id="IPR003439">
    <property type="entry name" value="ABC_transporter-like_ATP-bd"/>
</dbReference>
<sequence length="250" mass="26897">MIRVENVTLRIGAKTLLDAVDLTCLPGSLTVIVGPNGAGKSTLLSVIAGDLEADAGRVALSGTPLARMSVRRLAQVRAVFPQGSEIRFGYPVEEVVAMGRAFRDLPVAEDARIVEREMTQAEILHMAHRNAQTLSGGEQARTTFARVAVQQTDVVLLDEPTAALDLRHQERVLAAARRMAAEGATVVAVLHDLNLAAAHADSIVLMQAGRIVAEGPPWQVLTEELVARVYRQDVCILPHPARDCPVVLTR</sequence>
<dbReference type="AlphaFoldDB" id="A0A438AG48"/>
<dbReference type="PANTHER" id="PTHR42794">
    <property type="entry name" value="HEMIN IMPORT ATP-BINDING PROTEIN HMUV"/>
    <property type="match status" value="1"/>
</dbReference>
<dbReference type="InterPro" id="IPR003593">
    <property type="entry name" value="AAA+_ATPase"/>
</dbReference>
<dbReference type="SMART" id="SM00382">
    <property type="entry name" value="AAA"/>
    <property type="match status" value="1"/>
</dbReference>
<feature type="domain" description="ABC transporter" evidence="7">
    <location>
        <begin position="2"/>
        <end position="233"/>
    </location>
</feature>
<evidence type="ECO:0000313" key="8">
    <source>
        <dbReference type="EMBL" id="RVV97585.1"/>
    </source>
</evidence>
<accession>A0A438AG48</accession>
<dbReference type="CDD" id="cd03214">
    <property type="entry name" value="ABC_Iron-Siderophores_B12_Hemin"/>
    <property type="match status" value="1"/>
</dbReference>
<reference evidence="8 9" key="1">
    <citation type="submission" date="2018-11" db="EMBL/GenBank/DDBJ databases">
        <title>Mesobaculum littorinae gen. nov., sp. nov., isolated from Littorina scabra that represents a novel genus of the order Rhodobacteraceae.</title>
        <authorList>
            <person name="Li F."/>
        </authorList>
    </citation>
    <scope>NUCLEOTIDE SEQUENCE [LARGE SCALE GENOMIC DNA]</scope>
    <source>
        <strain evidence="8 9">M0103</strain>
    </source>
</reference>
<dbReference type="GO" id="GO:0005524">
    <property type="term" value="F:ATP binding"/>
    <property type="evidence" value="ECO:0007669"/>
    <property type="project" value="UniProtKB-KW"/>
</dbReference>
<dbReference type="NCBIfam" id="NF010068">
    <property type="entry name" value="PRK13548.1"/>
    <property type="match status" value="1"/>
</dbReference>
<evidence type="ECO:0000256" key="4">
    <source>
        <dbReference type="ARBA" id="ARBA00022840"/>
    </source>
</evidence>
<evidence type="ECO:0000256" key="1">
    <source>
        <dbReference type="ARBA" id="ARBA00005417"/>
    </source>
</evidence>